<name>A0A0N0VH95_LEPPY</name>
<dbReference type="OMA" id="CQREPPI"/>
<reference evidence="2 3" key="1">
    <citation type="submission" date="2015-07" db="EMBL/GenBank/DDBJ databases">
        <title>High-quality genome of monoxenous trypanosomatid Leptomonas pyrrhocoris.</title>
        <authorList>
            <person name="Flegontov P."/>
            <person name="Butenko A."/>
            <person name="Firsov S."/>
            <person name="Vlcek C."/>
            <person name="Logacheva M.D."/>
            <person name="Field M."/>
            <person name="Filatov D."/>
            <person name="Flegontova O."/>
            <person name="Gerasimov E."/>
            <person name="Jackson A.P."/>
            <person name="Kelly S."/>
            <person name="Opperdoes F."/>
            <person name="O'Reilly A."/>
            <person name="Votypka J."/>
            <person name="Yurchenko V."/>
            <person name="Lukes J."/>
        </authorList>
    </citation>
    <scope>NUCLEOTIDE SEQUENCE [LARGE SCALE GENOMIC DNA]</scope>
    <source>
        <strain evidence="2">H10</strain>
    </source>
</reference>
<feature type="region of interest" description="Disordered" evidence="1">
    <location>
        <begin position="494"/>
        <end position="519"/>
    </location>
</feature>
<feature type="region of interest" description="Disordered" evidence="1">
    <location>
        <begin position="294"/>
        <end position="315"/>
    </location>
</feature>
<gene>
    <name evidence="2" type="ORF">ABB37_01400</name>
</gene>
<dbReference type="Proteomes" id="UP000037923">
    <property type="component" value="Unassembled WGS sequence"/>
</dbReference>
<evidence type="ECO:0000313" key="3">
    <source>
        <dbReference type="Proteomes" id="UP000037923"/>
    </source>
</evidence>
<keyword evidence="3" id="KW-1185">Reference proteome</keyword>
<sequence>MPPIELHSLESFSGWLHDNFVDAVPFGLSLRLRPLSTSSSAAPSRSTVLVRPHVGHVLLSLLARDSPELLTDGAKDSGAASSCFEDATPGREALSGHATSVNTNSPLFNSGPHFYPLLMQILLQLTRSDDEGRPVSSSTSSFSPTSELGAAAAVDGVGRKLNLFAVLLRHCAQWWMPKDEADRSSSASSRLHHLRGTAPRPFLFFESSAVAVPSPVECTSQLPNAQRLLLRVLRRLSQCGGWHLRLAPPKSGATNEGEDWLDYVVQQAVDCDLRPYGDYRSILHSGSFTASSSCSASTSGNNGNTNSVLGEPSPSEPVVSVETMRAVLWHILATEVEGDVLAVLHRLAVEFLCGATAMGGEAATLNATRAKVVPLSCVRFALRRLLRTPERAFTCCPTTSSALLPPVSGPIAFSRVLPRAICILPFADEHAGPAGGDATSPTRTSRFFLHGVRTTTADGAAHRAVRRVLLLRVDPEGCWLPAAEELASQRSFHASFQSQGERDGPRATALPSEDRGGVCEEADSDDFALREAQSSGRRDVNNVDVAQAKDAAPRSSTQSGIESSAAEDATISFLTSHVLRQTPFVQSMASASAKDQLMWGATVRLYLYALLHEVRVILTPERLPALTKVFGYRHLSQLHQALCDLRKKRGRETAPSGAYNTLDTAVTTLLAAACAHEPPVAIYAVDQLDLQAFTQLQGEAGQHTQDGNERSRRSLLPVVLCRDVLRSLSSQSLAPSAAATPSLVSGQGSRSASLPQGVFAVTHCCVLDEEVVCRAWARHPSVGDADALMEACAGAERLFLPRKRDLCLLAFTPLSEAAFTNANSTLSNDAQELELRCPSILLVAPTHVHATYYVGLLRKAGLALSDALPDLPTRSGDRSARQETSGLPGESLRGVVRGGGGFYIAVAKQLRLLLLRLQGASLTASSISRSHVVGFGDDVPLRERRWVCYVLYLLAEACGAVATQHAEPVIAGEGERQNEANTASRAWTCGPRTRRRLWLEVLRGTVESCAPSSFATSAAKPSTLPALHVRHAGMTSSFAGPRCLPTSSRGGKSEEEKPSTPYEVAMRLFVSQPPSQRYDDEGEVAKGEELPLFEPLRANLRAVREALSLLVFTLSATV</sequence>
<dbReference type="VEuPathDB" id="TriTrypDB:LpyrH10_02_3740"/>
<protein>
    <submittedName>
        <fullName evidence="2">Uncharacterized protein</fullName>
    </submittedName>
</protein>
<feature type="region of interest" description="Disordered" evidence="1">
    <location>
        <begin position="1038"/>
        <end position="1060"/>
    </location>
</feature>
<dbReference type="GeneID" id="26901695"/>
<accession>A0A0N0VH95</accession>
<dbReference type="RefSeq" id="XP_015663400.1">
    <property type="nucleotide sequence ID" value="XM_015797880.1"/>
</dbReference>
<proteinExistence type="predicted"/>
<dbReference type="EMBL" id="LGTL01000002">
    <property type="protein sequence ID" value="KPA84961.1"/>
    <property type="molecule type" value="Genomic_DNA"/>
</dbReference>
<dbReference type="OrthoDB" id="273544at2759"/>
<evidence type="ECO:0000313" key="2">
    <source>
        <dbReference type="EMBL" id="KPA84961.1"/>
    </source>
</evidence>
<feature type="region of interest" description="Disordered" evidence="1">
    <location>
        <begin position="531"/>
        <end position="563"/>
    </location>
</feature>
<dbReference type="AlphaFoldDB" id="A0A0N0VH95"/>
<comment type="caution">
    <text evidence="2">The sequence shown here is derived from an EMBL/GenBank/DDBJ whole genome shotgun (WGS) entry which is preliminary data.</text>
</comment>
<evidence type="ECO:0000256" key="1">
    <source>
        <dbReference type="SAM" id="MobiDB-lite"/>
    </source>
</evidence>
<organism evidence="2 3">
    <name type="scientific">Leptomonas pyrrhocoris</name>
    <name type="common">Firebug parasite</name>
    <dbReference type="NCBI Taxonomy" id="157538"/>
    <lineage>
        <taxon>Eukaryota</taxon>
        <taxon>Discoba</taxon>
        <taxon>Euglenozoa</taxon>
        <taxon>Kinetoplastea</taxon>
        <taxon>Metakinetoplastina</taxon>
        <taxon>Trypanosomatida</taxon>
        <taxon>Trypanosomatidae</taxon>
        <taxon>Leishmaniinae</taxon>
        <taxon>Leptomonas</taxon>
    </lineage>
</organism>